<dbReference type="PANTHER" id="PTHR11465:SF61">
    <property type="entry name" value="CATALASE"/>
    <property type="match status" value="1"/>
</dbReference>
<dbReference type="PROSITE" id="PS00438">
    <property type="entry name" value="CATALASE_2"/>
    <property type="match status" value="1"/>
</dbReference>
<comment type="similarity">
    <text evidence="2">Belongs to the catalase family.</text>
</comment>
<evidence type="ECO:0000256" key="10">
    <source>
        <dbReference type="ARBA" id="ARBA00049254"/>
    </source>
</evidence>
<evidence type="ECO:0000313" key="15">
    <source>
        <dbReference type="EMBL" id="KOS05891.1"/>
    </source>
</evidence>
<organism evidence="15 16">
    <name type="scientific">Flavobacterium akiainvivens</name>
    <dbReference type="NCBI Taxonomy" id="1202724"/>
    <lineage>
        <taxon>Bacteria</taxon>
        <taxon>Pseudomonadati</taxon>
        <taxon>Bacteroidota</taxon>
        <taxon>Flavobacteriia</taxon>
        <taxon>Flavobacteriales</taxon>
        <taxon>Flavobacteriaceae</taxon>
        <taxon>Flavobacterium</taxon>
    </lineage>
</organism>
<feature type="region of interest" description="Disordered" evidence="13">
    <location>
        <begin position="1"/>
        <end position="26"/>
    </location>
</feature>
<keyword evidence="8 12" id="KW-0408">Iron</keyword>
<keyword evidence="9" id="KW-0376">Hydrogen peroxide</keyword>
<evidence type="ECO:0000259" key="14">
    <source>
        <dbReference type="SMART" id="SM01060"/>
    </source>
</evidence>
<dbReference type="GO" id="GO:0046872">
    <property type="term" value="F:metal ion binding"/>
    <property type="evidence" value="ECO:0007669"/>
    <property type="project" value="UniProtKB-KW"/>
</dbReference>
<dbReference type="InterPro" id="IPR040333">
    <property type="entry name" value="Catalase_3"/>
</dbReference>
<evidence type="ECO:0000256" key="6">
    <source>
        <dbReference type="ARBA" id="ARBA00022723"/>
    </source>
</evidence>
<feature type="active site" evidence="11">
    <location>
        <position position="127"/>
    </location>
</feature>
<evidence type="ECO:0000256" key="9">
    <source>
        <dbReference type="ARBA" id="ARBA00023324"/>
    </source>
</evidence>
<dbReference type="PIRSF" id="PIRSF038928">
    <property type="entry name" value="Catalase_clade1-3"/>
    <property type="match status" value="1"/>
</dbReference>
<dbReference type="FunFam" id="2.40.180.10:FF:000001">
    <property type="entry name" value="Catalase"/>
    <property type="match status" value="1"/>
</dbReference>
<evidence type="ECO:0000256" key="5">
    <source>
        <dbReference type="ARBA" id="ARBA00022617"/>
    </source>
</evidence>
<evidence type="ECO:0000313" key="16">
    <source>
        <dbReference type="Proteomes" id="UP000037755"/>
    </source>
</evidence>
<dbReference type="Pfam" id="PF00199">
    <property type="entry name" value="Catalase"/>
    <property type="match status" value="1"/>
</dbReference>
<name>A0A0M8MGQ5_9FLAO</name>
<dbReference type="EC" id="1.11.1.6" evidence="3"/>
<dbReference type="PANTHER" id="PTHR11465">
    <property type="entry name" value="CATALASE"/>
    <property type="match status" value="1"/>
</dbReference>
<comment type="caution">
    <text evidence="15">The sequence shown here is derived from an EMBL/GenBank/DDBJ whole genome shotgun (WGS) entry which is preliminary data.</text>
</comment>
<dbReference type="PROSITE" id="PS51402">
    <property type="entry name" value="CATALASE_3"/>
    <property type="match status" value="1"/>
</dbReference>
<evidence type="ECO:0000256" key="12">
    <source>
        <dbReference type="PIRSR" id="PIRSR038928-2"/>
    </source>
</evidence>
<dbReference type="GO" id="GO:0004096">
    <property type="term" value="F:catalase activity"/>
    <property type="evidence" value="ECO:0007669"/>
    <property type="project" value="UniProtKB-EC"/>
</dbReference>
<keyword evidence="4" id="KW-0575">Peroxidase</keyword>
<evidence type="ECO:0000256" key="7">
    <source>
        <dbReference type="ARBA" id="ARBA00023002"/>
    </source>
</evidence>
<feature type="binding site" description="axial binding residue" evidence="12">
    <location>
        <position position="337"/>
    </location>
    <ligand>
        <name>heme</name>
        <dbReference type="ChEBI" id="CHEBI:30413"/>
    </ligand>
    <ligandPart>
        <name>Fe</name>
        <dbReference type="ChEBI" id="CHEBI:18248"/>
    </ligandPart>
</feature>
<evidence type="ECO:0000256" key="3">
    <source>
        <dbReference type="ARBA" id="ARBA00012314"/>
    </source>
</evidence>
<proteinExistence type="inferred from homology"/>
<dbReference type="InterPro" id="IPR018028">
    <property type="entry name" value="Catalase"/>
</dbReference>
<feature type="compositionally biased region" description="Polar residues" evidence="13">
    <location>
        <begin position="1"/>
        <end position="10"/>
    </location>
</feature>
<sequence>MSHNKLTTASGRPYAENENSQTAGPRGPVLLQDYILHEKMAHFNRERIPERVVHAKGSAAFGTFTVTHDITKYTRAKIFSEVGKQTGMLLRFSTVGGEKGSADTERDPRGFALKFYTEDGNWDLVGNNTPVFFVKDPKKFGDFIHTQKRDPKTNMKSPTMMWDFWSLNPESLHQVMILMSDRGTPYGYRHMHGFGSHTFSFINANNERFYVKFHILTQQGIKNFTDAEAADMKSKDLDFAQRDLFENIEQGNFPKWSMKIQVMPEAEAKTYHINPFDLTKVWPHADYPLIEVGEFELNRNPDNYFAEVEQAAFAPAHVVDGIGYSPDKMLQGRLLSYPDAHRYRLGANYEQIPVNRCPFAVNNYQRDGQMRIDGNGGSSPNYFPNSFDTIEADQSYKEPAWELESLTADWYDRNAPGENDHYTQPGNLFRLMDAEAKKNTINNIIGAMSGIAGPKREEIINRQLCHWFRADISLGMAIAQGLQISIDPNMMKGH</sequence>
<dbReference type="InterPro" id="IPR010582">
    <property type="entry name" value="Catalase_immune_responsive"/>
</dbReference>
<reference evidence="15 16" key="1">
    <citation type="submission" date="2015-08" db="EMBL/GenBank/DDBJ databases">
        <title>Whole genome sequence of Flavobacterium akiainvivens IK-1T, from decaying Wikstroemia oahuensis, an endemic Hawaiian shrub.</title>
        <authorList>
            <person name="Wan X."/>
            <person name="Hou S."/>
            <person name="Saito J."/>
            <person name="Donachie S."/>
        </authorList>
    </citation>
    <scope>NUCLEOTIDE SEQUENCE [LARGE SCALE GENOMIC DNA]</scope>
    <source>
        <strain evidence="15 16">IK-1</strain>
    </source>
</reference>
<accession>A0A0M8MGQ5</accession>
<dbReference type="AlphaFoldDB" id="A0A0M8MGQ5"/>
<evidence type="ECO:0000256" key="4">
    <source>
        <dbReference type="ARBA" id="ARBA00022559"/>
    </source>
</evidence>
<dbReference type="GO" id="GO:0020037">
    <property type="term" value="F:heme binding"/>
    <property type="evidence" value="ECO:0007669"/>
    <property type="project" value="InterPro"/>
</dbReference>
<dbReference type="SMART" id="SM01060">
    <property type="entry name" value="Catalase"/>
    <property type="match status" value="1"/>
</dbReference>
<dbReference type="InterPro" id="IPR020835">
    <property type="entry name" value="Catalase_sf"/>
</dbReference>
<feature type="active site" evidence="11">
    <location>
        <position position="54"/>
    </location>
</feature>
<dbReference type="PATRIC" id="fig|1202724.3.peg.1555"/>
<keyword evidence="5 12" id="KW-0349">Heme</keyword>
<feature type="domain" description="Catalase core" evidence="14">
    <location>
        <begin position="7"/>
        <end position="391"/>
    </location>
</feature>
<dbReference type="GO" id="GO:0005737">
    <property type="term" value="C:cytoplasm"/>
    <property type="evidence" value="ECO:0007669"/>
    <property type="project" value="TreeGrafter"/>
</dbReference>
<keyword evidence="7" id="KW-0560">Oxidoreductase</keyword>
<dbReference type="RefSeq" id="WP_054407217.1">
    <property type="nucleotide sequence ID" value="NZ_FOYA01000008.1"/>
</dbReference>
<keyword evidence="6 12" id="KW-0479">Metal-binding</keyword>
<dbReference type="SUPFAM" id="SSF56634">
    <property type="entry name" value="Heme-dependent catalase-like"/>
    <property type="match status" value="1"/>
</dbReference>
<dbReference type="Pfam" id="PF06628">
    <property type="entry name" value="Catalase-rel"/>
    <property type="match status" value="1"/>
</dbReference>
<evidence type="ECO:0000256" key="13">
    <source>
        <dbReference type="SAM" id="MobiDB-lite"/>
    </source>
</evidence>
<dbReference type="InterPro" id="IPR011614">
    <property type="entry name" value="Catalase_core"/>
</dbReference>
<dbReference type="InterPro" id="IPR024708">
    <property type="entry name" value="Catalase_AS"/>
</dbReference>
<gene>
    <name evidence="15" type="ORF">AM493_07465</name>
</gene>
<dbReference type="PRINTS" id="PR00067">
    <property type="entry name" value="CATALASE"/>
</dbReference>
<evidence type="ECO:0000256" key="11">
    <source>
        <dbReference type="PIRSR" id="PIRSR038928-1"/>
    </source>
</evidence>
<comment type="cofactor">
    <cofactor evidence="1 12">
        <name>heme</name>
        <dbReference type="ChEBI" id="CHEBI:30413"/>
    </cofactor>
</comment>
<dbReference type="InterPro" id="IPR024711">
    <property type="entry name" value="Catalase_clade1/3"/>
</dbReference>
<dbReference type="EMBL" id="LIYD01000005">
    <property type="protein sequence ID" value="KOS05891.1"/>
    <property type="molecule type" value="Genomic_DNA"/>
</dbReference>
<keyword evidence="16" id="KW-1185">Reference proteome</keyword>
<dbReference type="Proteomes" id="UP000037755">
    <property type="component" value="Unassembled WGS sequence"/>
</dbReference>
<dbReference type="GO" id="GO:0042542">
    <property type="term" value="P:response to hydrogen peroxide"/>
    <property type="evidence" value="ECO:0007669"/>
    <property type="project" value="TreeGrafter"/>
</dbReference>
<dbReference type="CDD" id="cd08156">
    <property type="entry name" value="catalase_clade_3"/>
    <property type="match status" value="1"/>
</dbReference>
<dbReference type="OrthoDB" id="9760293at2"/>
<comment type="catalytic activity">
    <reaction evidence="10">
        <text>2 H2O2 = O2 + 2 H2O</text>
        <dbReference type="Rhea" id="RHEA:20309"/>
        <dbReference type="ChEBI" id="CHEBI:15377"/>
        <dbReference type="ChEBI" id="CHEBI:15379"/>
        <dbReference type="ChEBI" id="CHEBI:16240"/>
        <dbReference type="EC" id="1.11.1.6"/>
    </reaction>
</comment>
<dbReference type="GO" id="GO:0042744">
    <property type="term" value="P:hydrogen peroxide catabolic process"/>
    <property type="evidence" value="ECO:0007669"/>
    <property type="project" value="UniProtKB-KW"/>
</dbReference>
<evidence type="ECO:0000256" key="8">
    <source>
        <dbReference type="ARBA" id="ARBA00023004"/>
    </source>
</evidence>
<dbReference type="STRING" id="1202724.AM493_07465"/>
<dbReference type="Gene3D" id="2.40.180.10">
    <property type="entry name" value="Catalase core domain"/>
    <property type="match status" value="1"/>
</dbReference>
<protein>
    <recommendedName>
        <fullName evidence="3">catalase</fullName>
        <ecNumber evidence="3">1.11.1.6</ecNumber>
    </recommendedName>
</protein>
<evidence type="ECO:0000256" key="1">
    <source>
        <dbReference type="ARBA" id="ARBA00001971"/>
    </source>
</evidence>
<evidence type="ECO:0000256" key="2">
    <source>
        <dbReference type="ARBA" id="ARBA00005329"/>
    </source>
</evidence>